<evidence type="ECO:0000313" key="1">
    <source>
        <dbReference type="EMBL" id="SIS07813.1"/>
    </source>
</evidence>
<proteinExistence type="predicted"/>
<dbReference type="AlphaFoldDB" id="A0A1N7G5D1"/>
<evidence type="ECO:0000313" key="2">
    <source>
        <dbReference type="Proteomes" id="UP000187495"/>
    </source>
</evidence>
<name>A0A1N7G5D1_9GAMM</name>
<dbReference type="Proteomes" id="UP000187495">
    <property type="component" value="Unassembled WGS sequence"/>
</dbReference>
<gene>
    <name evidence="1" type="ORF">SAMN02745664_12348</name>
</gene>
<dbReference type="STRING" id="34061.B0189_09560"/>
<protein>
    <submittedName>
        <fullName evidence="1">Uncharacterized protein</fullName>
    </submittedName>
</protein>
<organism evidence="1 2">
    <name type="scientific">Moraxella cuniculi DSM 21768</name>
    <dbReference type="NCBI Taxonomy" id="1122245"/>
    <lineage>
        <taxon>Bacteria</taxon>
        <taxon>Pseudomonadati</taxon>
        <taxon>Pseudomonadota</taxon>
        <taxon>Gammaproteobacteria</taxon>
        <taxon>Moraxellales</taxon>
        <taxon>Moraxellaceae</taxon>
        <taxon>Moraxella</taxon>
    </lineage>
</organism>
<reference evidence="2" key="1">
    <citation type="submission" date="2017-01" db="EMBL/GenBank/DDBJ databases">
        <authorList>
            <person name="Varghese N."/>
            <person name="Submissions S."/>
        </authorList>
    </citation>
    <scope>NUCLEOTIDE SEQUENCE [LARGE SCALE GENOMIC DNA]</scope>
    <source>
        <strain evidence="2">DSM 21768</strain>
    </source>
</reference>
<accession>A0A1N7G5D1</accession>
<dbReference type="EMBL" id="FTNU01000023">
    <property type="protein sequence ID" value="SIS07813.1"/>
    <property type="molecule type" value="Genomic_DNA"/>
</dbReference>
<sequence length="177" mass="20308">MNKAVRDFINKGEIMKKFKVGDKVYCPTLGRGVYKVMKYLRGGTEFPLCVYKGGREFSFTHEGFYYSTDKVSTIHHATEENHAALEQLYGVEFEKPPAKPEPIKIIQAMILRGDKYVPCYVGDDEVLLYEDFELDFLFGIDQYDSHPFCGHRGSWKYALPVELRTGKVITTLPDDVC</sequence>
<keyword evidence="2" id="KW-1185">Reference proteome</keyword>